<gene>
    <name evidence="2" type="ORF">AAG570_002303</name>
</gene>
<dbReference type="SUPFAM" id="SSF56112">
    <property type="entry name" value="Protein kinase-like (PK-like)"/>
    <property type="match status" value="1"/>
</dbReference>
<name>A0ABD0Y7M2_9HEMI</name>
<feature type="domain" description="CHK kinase-like" evidence="1">
    <location>
        <begin position="49"/>
        <end position="236"/>
    </location>
</feature>
<dbReference type="PANTHER" id="PTHR11012">
    <property type="entry name" value="PROTEIN KINASE-LIKE DOMAIN-CONTAINING"/>
    <property type="match status" value="1"/>
</dbReference>
<protein>
    <recommendedName>
        <fullName evidence="1">CHK kinase-like domain-containing protein</fullName>
    </recommendedName>
</protein>
<dbReference type="Gene3D" id="3.90.1200.10">
    <property type="match status" value="1"/>
</dbReference>
<reference evidence="2 3" key="1">
    <citation type="submission" date="2024-07" db="EMBL/GenBank/DDBJ databases">
        <title>Chromosome-level genome assembly of the water stick insect Ranatra chinensis (Heteroptera: Nepidae).</title>
        <authorList>
            <person name="Liu X."/>
        </authorList>
    </citation>
    <scope>NUCLEOTIDE SEQUENCE [LARGE SCALE GENOMIC DNA]</scope>
    <source>
        <strain evidence="2">Cailab_2021Rc</strain>
        <tissue evidence="2">Muscle</tissue>
    </source>
</reference>
<dbReference type="Pfam" id="PF02958">
    <property type="entry name" value="EcKL"/>
    <property type="match status" value="1"/>
</dbReference>
<accession>A0ABD0Y7M2</accession>
<dbReference type="InterPro" id="IPR004119">
    <property type="entry name" value="EcKL"/>
</dbReference>
<evidence type="ECO:0000313" key="2">
    <source>
        <dbReference type="EMBL" id="KAL1123216.1"/>
    </source>
</evidence>
<organism evidence="2 3">
    <name type="scientific">Ranatra chinensis</name>
    <dbReference type="NCBI Taxonomy" id="642074"/>
    <lineage>
        <taxon>Eukaryota</taxon>
        <taxon>Metazoa</taxon>
        <taxon>Ecdysozoa</taxon>
        <taxon>Arthropoda</taxon>
        <taxon>Hexapoda</taxon>
        <taxon>Insecta</taxon>
        <taxon>Pterygota</taxon>
        <taxon>Neoptera</taxon>
        <taxon>Paraneoptera</taxon>
        <taxon>Hemiptera</taxon>
        <taxon>Heteroptera</taxon>
        <taxon>Panheteroptera</taxon>
        <taxon>Nepomorpha</taxon>
        <taxon>Nepidae</taxon>
        <taxon>Ranatrinae</taxon>
        <taxon>Ranatra</taxon>
    </lineage>
</organism>
<keyword evidence="3" id="KW-1185">Reference proteome</keyword>
<dbReference type="InterPro" id="IPR011009">
    <property type="entry name" value="Kinase-like_dom_sf"/>
</dbReference>
<evidence type="ECO:0000313" key="3">
    <source>
        <dbReference type="Proteomes" id="UP001558652"/>
    </source>
</evidence>
<dbReference type="EMBL" id="JBFDAA010000012">
    <property type="protein sequence ID" value="KAL1123216.1"/>
    <property type="molecule type" value="Genomic_DNA"/>
</dbReference>
<dbReference type="InterPro" id="IPR015897">
    <property type="entry name" value="CHK_kinase-like"/>
</dbReference>
<dbReference type="Proteomes" id="UP001558652">
    <property type="component" value="Unassembled WGS sequence"/>
</dbReference>
<dbReference type="AlphaFoldDB" id="A0ABD0Y7M2"/>
<comment type="caution">
    <text evidence="2">The sequence shown here is derived from an EMBL/GenBank/DDBJ whole genome shotgun (WGS) entry which is preliminary data.</text>
</comment>
<sequence length="304" mass="34168">MCFFQVVPDLHEFQKEYLQEGESIIELPIPKCYHARYPSGDESPVESVLVLENMKHKGFSVAEFSAGLTTEQAESALAAVAKLHGLSLAMKLKEGKPLDAKYPFLFQTSRATDSYQQLVERGLPQLARFLETRPGLEHIMAALAGLKPNTKELIASLLAPKEPMALITHTDFWCNNLLFREDGECRVLDWQMVTYSRPTNDVALLVVSSLPTQLRRTRTQSLLDTYWKELTSVASRLGIDIQAQLAYSRQELASDFKRSQLLALLLCIGSVDVALGDPLTEQRLVDLLQDLYDEGILSRDVLNR</sequence>
<dbReference type="SMART" id="SM00587">
    <property type="entry name" value="CHK"/>
    <property type="match status" value="1"/>
</dbReference>
<proteinExistence type="predicted"/>
<evidence type="ECO:0000259" key="1">
    <source>
        <dbReference type="SMART" id="SM00587"/>
    </source>
</evidence>
<dbReference type="PANTHER" id="PTHR11012:SF58">
    <property type="entry name" value="CHK KINASE-LIKE DOMAIN-CONTAINING PROTEIN"/>
    <property type="match status" value="1"/>
</dbReference>